<dbReference type="AlphaFoldDB" id="A0A4S4MEQ0"/>
<evidence type="ECO:0000313" key="2">
    <source>
        <dbReference type="Proteomes" id="UP000308730"/>
    </source>
</evidence>
<keyword evidence="2" id="KW-1185">Reference proteome</keyword>
<name>A0A4S4MEQ0_9APHY</name>
<comment type="caution">
    <text evidence="1">The sequence shown here is derived from an EMBL/GenBank/DDBJ whole genome shotgun (WGS) entry which is preliminary data.</text>
</comment>
<gene>
    <name evidence="1" type="ORF">EUX98_g8341</name>
</gene>
<sequence length="118" mass="12451">MNLDSARISGTRVYEAAGQDVQQADIIQESGMDSASDGEIREDGHAVRPLEHVSLDIVLPPDFAVSDMVAAFGALVGCPVRITMKGSLLAADDTCVRIALVEPPTPDAGSVFRISLLE</sequence>
<dbReference type="EMBL" id="SGPM01000440">
    <property type="protein sequence ID" value="THH21600.1"/>
    <property type="molecule type" value="Genomic_DNA"/>
</dbReference>
<organism evidence="1 2">
    <name type="scientific">Antrodiella citrinella</name>
    <dbReference type="NCBI Taxonomy" id="2447956"/>
    <lineage>
        <taxon>Eukaryota</taxon>
        <taxon>Fungi</taxon>
        <taxon>Dikarya</taxon>
        <taxon>Basidiomycota</taxon>
        <taxon>Agaricomycotina</taxon>
        <taxon>Agaricomycetes</taxon>
        <taxon>Polyporales</taxon>
        <taxon>Steccherinaceae</taxon>
        <taxon>Antrodiella</taxon>
    </lineage>
</organism>
<dbReference type="Proteomes" id="UP000308730">
    <property type="component" value="Unassembled WGS sequence"/>
</dbReference>
<proteinExistence type="predicted"/>
<reference evidence="1 2" key="1">
    <citation type="submission" date="2019-02" db="EMBL/GenBank/DDBJ databases">
        <title>Genome sequencing of the rare red list fungi Antrodiella citrinella (Flaviporus citrinellus).</title>
        <authorList>
            <person name="Buettner E."/>
            <person name="Kellner H."/>
        </authorList>
    </citation>
    <scope>NUCLEOTIDE SEQUENCE [LARGE SCALE GENOMIC DNA]</scope>
    <source>
        <strain evidence="1 2">DSM 108506</strain>
    </source>
</reference>
<evidence type="ECO:0000313" key="1">
    <source>
        <dbReference type="EMBL" id="THH21600.1"/>
    </source>
</evidence>
<protein>
    <submittedName>
        <fullName evidence="1">Uncharacterized protein</fullName>
    </submittedName>
</protein>
<accession>A0A4S4MEQ0</accession>